<dbReference type="InterPro" id="IPR005496">
    <property type="entry name" value="Integral_membrane_TerC"/>
</dbReference>
<dbReference type="InterPro" id="IPR036259">
    <property type="entry name" value="MFS_trans_sf"/>
</dbReference>
<evidence type="ECO:0000256" key="1">
    <source>
        <dbReference type="ARBA" id="ARBA00004141"/>
    </source>
</evidence>
<comment type="caution">
    <text evidence="7">The sequence shown here is derived from an EMBL/GenBank/DDBJ whole genome shotgun (WGS) entry which is preliminary data.</text>
</comment>
<evidence type="ECO:0000256" key="4">
    <source>
        <dbReference type="ARBA" id="ARBA00022989"/>
    </source>
</evidence>
<gene>
    <name evidence="7" type="ORF">H9962_08015</name>
</gene>
<feature type="transmembrane region" description="Helical" evidence="6">
    <location>
        <begin position="239"/>
        <end position="260"/>
    </location>
</feature>
<feature type="transmembrane region" description="Helical" evidence="6">
    <location>
        <begin position="272"/>
        <end position="292"/>
    </location>
</feature>
<dbReference type="PANTHER" id="PTHR30238">
    <property type="entry name" value="MEMBRANE BOUND PREDICTED REDOX MODULATOR"/>
    <property type="match status" value="1"/>
</dbReference>
<evidence type="ECO:0000256" key="2">
    <source>
        <dbReference type="ARBA" id="ARBA00007511"/>
    </source>
</evidence>
<feature type="transmembrane region" description="Helical" evidence="6">
    <location>
        <begin position="104"/>
        <end position="123"/>
    </location>
</feature>
<reference evidence="7" key="2">
    <citation type="submission" date="2021-04" db="EMBL/GenBank/DDBJ databases">
        <authorList>
            <person name="Gilroy R."/>
        </authorList>
    </citation>
    <scope>NUCLEOTIDE SEQUENCE</scope>
    <source>
        <strain evidence="7">CHK186-16707</strain>
    </source>
</reference>
<organism evidence="7 8">
    <name type="scientific">Candidatus Mailhella merdigallinarum</name>
    <dbReference type="NCBI Taxonomy" id="2838658"/>
    <lineage>
        <taxon>Bacteria</taxon>
        <taxon>Pseudomonadati</taxon>
        <taxon>Thermodesulfobacteriota</taxon>
        <taxon>Desulfovibrionia</taxon>
        <taxon>Desulfovibrionales</taxon>
        <taxon>Desulfovibrionaceae</taxon>
        <taxon>Mailhella</taxon>
    </lineage>
</organism>
<protein>
    <submittedName>
        <fullName evidence="7">TerC family protein</fullName>
    </submittedName>
</protein>
<dbReference type="SUPFAM" id="SSF103473">
    <property type="entry name" value="MFS general substrate transporter"/>
    <property type="match status" value="1"/>
</dbReference>
<dbReference type="Pfam" id="PF03741">
    <property type="entry name" value="TerC"/>
    <property type="match status" value="1"/>
</dbReference>
<dbReference type="GO" id="GO:0016020">
    <property type="term" value="C:membrane"/>
    <property type="evidence" value="ECO:0007669"/>
    <property type="project" value="UniProtKB-SubCell"/>
</dbReference>
<dbReference type="EMBL" id="DXAN01000026">
    <property type="protein sequence ID" value="HJA09116.1"/>
    <property type="molecule type" value="Genomic_DNA"/>
</dbReference>
<feature type="transmembrane region" description="Helical" evidence="6">
    <location>
        <begin position="79"/>
        <end position="97"/>
    </location>
</feature>
<dbReference type="AlphaFoldDB" id="A0A9D2HFA6"/>
<feature type="transmembrane region" description="Helical" evidence="6">
    <location>
        <begin position="129"/>
        <end position="147"/>
    </location>
</feature>
<keyword evidence="5 6" id="KW-0472">Membrane</keyword>
<evidence type="ECO:0000313" key="8">
    <source>
        <dbReference type="Proteomes" id="UP000824225"/>
    </source>
</evidence>
<evidence type="ECO:0000313" key="7">
    <source>
        <dbReference type="EMBL" id="HJA09116.1"/>
    </source>
</evidence>
<proteinExistence type="inferred from homology"/>
<dbReference type="InterPro" id="IPR022369">
    <property type="entry name" value="Integral_membrane_TerC_rswitch"/>
</dbReference>
<feature type="transmembrane region" description="Helical" evidence="6">
    <location>
        <begin position="209"/>
        <end position="233"/>
    </location>
</feature>
<dbReference type="NCBIfam" id="TIGR03718">
    <property type="entry name" value="R_switched_Alx"/>
    <property type="match status" value="1"/>
</dbReference>
<accession>A0A9D2HFA6</accession>
<feature type="transmembrane region" description="Helical" evidence="6">
    <location>
        <begin position="39"/>
        <end position="59"/>
    </location>
</feature>
<feature type="transmembrane region" description="Helical" evidence="6">
    <location>
        <begin position="298"/>
        <end position="317"/>
    </location>
</feature>
<comment type="subcellular location">
    <subcellularLocation>
        <location evidence="1">Membrane</location>
        <topology evidence="1">Multi-pass membrane protein</topology>
    </subcellularLocation>
</comment>
<dbReference type="Proteomes" id="UP000824225">
    <property type="component" value="Unassembled WGS sequence"/>
</dbReference>
<evidence type="ECO:0000256" key="5">
    <source>
        <dbReference type="ARBA" id="ARBA00023136"/>
    </source>
</evidence>
<name>A0A9D2HFA6_9BACT</name>
<feature type="transmembrane region" description="Helical" evidence="6">
    <location>
        <begin position="6"/>
        <end position="27"/>
    </location>
</feature>
<sequence length="333" mass="36865">MLGAYTIWHFLAFMAIVVVCLWVDLHAHKADQPISMRNALLWSIFWIALACAFGVYVGVTHGIGHASLYFSGYLLEKSLSVDNLFVIMAIFGSFSIKDQYQHRVLYYGIVGALVLRMAFVAAGNSLVQMFGPYALAAFGLFVLWSAWKMWQHMRSPHEEVQDYSTHWSVRFTQRILPVAHHLHGHDFFVKEPAHADRPESKLVWKATPLFLCLVVVELSDVMFAFDSIPAIIAITQDPFLVYTSNIFAILGLRSLYFLMAAAKRYLIHLEKAVIAILAFIGLKMLLSVAGVIHLSPMLSLAVVGGLLALGIVASLVFPERKSASGPGAGGSHS</sequence>
<comment type="similarity">
    <text evidence="2">Belongs to the TerC family.</text>
</comment>
<evidence type="ECO:0000256" key="3">
    <source>
        <dbReference type="ARBA" id="ARBA00022692"/>
    </source>
</evidence>
<keyword evidence="3 6" id="KW-0812">Transmembrane</keyword>
<dbReference type="PANTHER" id="PTHR30238:SF0">
    <property type="entry name" value="THYLAKOID MEMBRANE PROTEIN TERC, CHLOROPLASTIC"/>
    <property type="match status" value="1"/>
</dbReference>
<keyword evidence="4 6" id="KW-1133">Transmembrane helix</keyword>
<reference evidence="7" key="1">
    <citation type="journal article" date="2021" name="PeerJ">
        <title>Extensive microbial diversity within the chicken gut microbiome revealed by metagenomics and culture.</title>
        <authorList>
            <person name="Gilroy R."/>
            <person name="Ravi A."/>
            <person name="Getino M."/>
            <person name="Pursley I."/>
            <person name="Horton D.L."/>
            <person name="Alikhan N.F."/>
            <person name="Baker D."/>
            <person name="Gharbi K."/>
            <person name="Hall N."/>
            <person name="Watson M."/>
            <person name="Adriaenssens E.M."/>
            <person name="Foster-Nyarko E."/>
            <person name="Jarju S."/>
            <person name="Secka A."/>
            <person name="Antonio M."/>
            <person name="Oren A."/>
            <person name="Chaudhuri R.R."/>
            <person name="La Ragione R."/>
            <person name="Hildebrand F."/>
            <person name="Pallen M.J."/>
        </authorList>
    </citation>
    <scope>NUCLEOTIDE SEQUENCE</scope>
    <source>
        <strain evidence="7">CHK186-16707</strain>
    </source>
</reference>
<evidence type="ECO:0000256" key="6">
    <source>
        <dbReference type="SAM" id="Phobius"/>
    </source>
</evidence>